<comment type="caution">
    <text evidence="1">The sequence shown here is derived from an EMBL/GenBank/DDBJ whole genome shotgun (WGS) entry which is preliminary data.</text>
</comment>
<dbReference type="Proteomes" id="UP001211907">
    <property type="component" value="Unassembled WGS sequence"/>
</dbReference>
<name>A0AAD5SUE8_9FUNG</name>
<proteinExistence type="predicted"/>
<sequence length="206" mass="22711">MANNWVTVACHGAKKLVKPLALMPKECPTQTHQQWNQTVHQTRQRDAIRMSKELSDLKTFVIVCVELHSNWQLQACQPKERKHLINAYVTQMLYCPIGDVPLVVQILQECRQQVLSGEFNPLAIRLDGQLLGETAKQQAAKHLVYLCRNAPTRSLCDTVLNGALEMSGSSCPSSLQFARSSSKSLVIGSKPGHQLKAGPSAKAGIS</sequence>
<protein>
    <submittedName>
        <fullName evidence="1">Uncharacterized protein</fullName>
    </submittedName>
</protein>
<gene>
    <name evidence="1" type="ORF">HK100_003098</name>
</gene>
<accession>A0AAD5SUE8</accession>
<evidence type="ECO:0000313" key="2">
    <source>
        <dbReference type="Proteomes" id="UP001211907"/>
    </source>
</evidence>
<organism evidence="1 2">
    <name type="scientific">Physocladia obscura</name>
    <dbReference type="NCBI Taxonomy" id="109957"/>
    <lineage>
        <taxon>Eukaryota</taxon>
        <taxon>Fungi</taxon>
        <taxon>Fungi incertae sedis</taxon>
        <taxon>Chytridiomycota</taxon>
        <taxon>Chytridiomycota incertae sedis</taxon>
        <taxon>Chytridiomycetes</taxon>
        <taxon>Chytridiales</taxon>
        <taxon>Chytriomycetaceae</taxon>
        <taxon>Physocladia</taxon>
    </lineage>
</organism>
<dbReference type="AlphaFoldDB" id="A0AAD5SUE8"/>
<evidence type="ECO:0000313" key="1">
    <source>
        <dbReference type="EMBL" id="KAJ3110280.1"/>
    </source>
</evidence>
<reference evidence="1" key="1">
    <citation type="submission" date="2020-05" db="EMBL/GenBank/DDBJ databases">
        <title>Phylogenomic resolution of chytrid fungi.</title>
        <authorList>
            <person name="Stajich J.E."/>
            <person name="Amses K."/>
            <person name="Simmons R."/>
            <person name="Seto K."/>
            <person name="Myers J."/>
            <person name="Bonds A."/>
            <person name="Quandt C.A."/>
            <person name="Barry K."/>
            <person name="Liu P."/>
            <person name="Grigoriev I."/>
            <person name="Longcore J.E."/>
            <person name="James T.Y."/>
        </authorList>
    </citation>
    <scope>NUCLEOTIDE SEQUENCE</scope>
    <source>
        <strain evidence="1">JEL0513</strain>
    </source>
</reference>
<keyword evidence="2" id="KW-1185">Reference proteome</keyword>
<dbReference type="EMBL" id="JADGJH010001750">
    <property type="protein sequence ID" value="KAJ3110280.1"/>
    <property type="molecule type" value="Genomic_DNA"/>
</dbReference>